<dbReference type="RefSeq" id="WP_379023925.1">
    <property type="nucleotide sequence ID" value="NZ_JBHRTA010000038.1"/>
</dbReference>
<accession>A0ABV7JRY6</accession>
<reference evidence="2" key="1">
    <citation type="journal article" date="2019" name="Int. J. Syst. Evol. Microbiol.">
        <title>The Global Catalogue of Microorganisms (GCM) 10K type strain sequencing project: providing services to taxonomists for standard genome sequencing and annotation.</title>
        <authorList>
            <consortium name="The Broad Institute Genomics Platform"/>
            <consortium name="The Broad Institute Genome Sequencing Center for Infectious Disease"/>
            <person name="Wu L."/>
            <person name="Ma J."/>
        </authorList>
    </citation>
    <scope>NUCLEOTIDE SEQUENCE [LARGE SCALE GENOMIC DNA]</scope>
    <source>
        <strain evidence="2">KCTC 52416</strain>
    </source>
</reference>
<dbReference type="NCBIfam" id="NF035939">
    <property type="entry name" value="TIM_EboE"/>
    <property type="match status" value="1"/>
</dbReference>
<gene>
    <name evidence="1" type="primary">eboE</name>
    <name evidence="1" type="ORF">ACFOET_14660</name>
</gene>
<evidence type="ECO:0000313" key="1">
    <source>
        <dbReference type="EMBL" id="MFC3198861.1"/>
    </source>
</evidence>
<dbReference type="Proteomes" id="UP001595526">
    <property type="component" value="Unassembled WGS sequence"/>
</dbReference>
<proteinExistence type="predicted"/>
<dbReference type="SUPFAM" id="SSF51658">
    <property type="entry name" value="Xylose isomerase-like"/>
    <property type="match status" value="1"/>
</dbReference>
<keyword evidence="2" id="KW-1185">Reference proteome</keyword>
<evidence type="ECO:0000313" key="2">
    <source>
        <dbReference type="Proteomes" id="UP001595526"/>
    </source>
</evidence>
<dbReference type="Gene3D" id="3.20.20.150">
    <property type="entry name" value="Divalent-metal-dependent TIM barrel enzymes"/>
    <property type="match status" value="1"/>
</dbReference>
<protein>
    <submittedName>
        <fullName evidence="1">Metabolite traffic protein EboE</fullName>
    </submittedName>
</protein>
<name>A0ABV7JRY6_9SPHI</name>
<dbReference type="EMBL" id="JBHRTA010000038">
    <property type="protein sequence ID" value="MFC3198861.1"/>
    <property type="molecule type" value="Genomic_DNA"/>
</dbReference>
<dbReference type="InterPro" id="IPR036237">
    <property type="entry name" value="Xyl_isomerase-like_sf"/>
</dbReference>
<organism evidence="1 2">
    <name type="scientific">Parapedobacter deserti</name>
    <dbReference type="NCBI Taxonomy" id="1912957"/>
    <lineage>
        <taxon>Bacteria</taxon>
        <taxon>Pseudomonadati</taxon>
        <taxon>Bacteroidota</taxon>
        <taxon>Sphingobacteriia</taxon>
        <taxon>Sphingobacteriales</taxon>
        <taxon>Sphingobacteriaceae</taxon>
        <taxon>Parapedobacter</taxon>
    </lineage>
</organism>
<sequence length="413" mass="46716">MVTAYGHLTYCTNIHGGETWEDHFALLKTHFPRVKEAVSPHRPMGIGLRLSDLASQALTADAKLAEFNGWLADTGSYVFTMNGFPFGAFHDHVVKAHVHAPDWTTIERLQYTKRMFDILARLIPGGMDGGISTSPLAYRHWYSDTPQQWKEMRRHATMQVVDVTGQLVRIHREQGKTLHLDIEPEPDGVLETGDEFIAWYEKELVPAGIAVLSKQFGMTATEAEQALKTHVRLCYDVCHFALGYEDHAAVMNTLSRHGIQIGKFQISAAIKAAMPADAEARKAIGRAFMAFDEPTYLHQVIARQRDGGIVRFKDLPHAEPALFDERTAEWRSHFHVPIFLEDLGELKSTQSDIMQVLTMHKAGRLTNHLEVETYTWAVLPEQLQLPIADSISRELKWVIAQCADKRDCRKKLI</sequence>
<comment type="caution">
    <text evidence="1">The sequence shown here is derived from an EMBL/GenBank/DDBJ whole genome shotgun (WGS) entry which is preliminary data.</text>
</comment>